<gene>
    <name evidence="9" type="ORF">g.5102</name>
</gene>
<feature type="transmembrane region" description="Helical" evidence="7">
    <location>
        <begin position="79"/>
        <end position="102"/>
    </location>
</feature>
<name>A0A1B6D2N8_9HEMI</name>
<dbReference type="InterPro" id="IPR004687">
    <property type="entry name" value="LAPTM4/5"/>
</dbReference>
<feature type="transmembrane region" description="Helical" evidence="7">
    <location>
        <begin position="161"/>
        <end position="184"/>
    </location>
</feature>
<dbReference type="InterPro" id="IPR051115">
    <property type="entry name" value="LAPTM_transporter"/>
</dbReference>
<feature type="transmembrane region" description="Helical" evidence="7">
    <location>
        <begin position="109"/>
        <end position="131"/>
    </location>
</feature>
<evidence type="ECO:0000313" key="9">
    <source>
        <dbReference type="EMBL" id="JAS19954.1"/>
    </source>
</evidence>
<evidence type="ECO:0000256" key="7">
    <source>
        <dbReference type="SAM" id="Phobius"/>
    </source>
</evidence>
<evidence type="ECO:0000256" key="2">
    <source>
        <dbReference type="ARBA" id="ARBA00010076"/>
    </source>
</evidence>
<dbReference type="PANTHER" id="PTHR12479:SF10">
    <property type="entry name" value="LYSOSOMAL-ASSOCIATED TRANSMEMBRANE PROTEIN"/>
    <property type="match status" value="1"/>
</dbReference>
<evidence type="ECO:0000256" key="8">
    <source>
        <dbReference type="SAM" id="SignalP"/>
    </source>
</evidence>
<feature type="signal peptide" evidence="8">
    <location>
        <begin position="1"/>
        <end position="22"/>
    </location>
</feature>
<keyword evidence="3" id="KW-0813">Transport</keyword>
<protein>
    <recommendedName>
        <fullName evidence="10">Lysosomal-associated transmembrane protein 4A</fullName>
    </recommendedName>
</protein>
<evidence type="ECO:0000256" key="1">
    <source>
        <dbReference type="ARBA" id="ARBA00004127"/>
    </source>
</evidence>
<dbReference type="PANTHER" id="PTHR12479">
    <property type="entry name" value="LYSOSOMAL-ASSOCIATED TRANSMEMBRANE PROTEIN"/>
    <property type="match status" value="1"/>
</dbReference>
<evidence type="ECO:0000256" key="5">
    <source>
        <dbReference type="ARBA" id="ARBA00022989"/>
    </source>
</evidence>
<evidence type="ECO:0008006" key="10">
    <source>
        <dbReference type="Google" id="ProtNLM"/>
    </source>
</evidence>
<evidence type="ECO:0000256" key="6">
    <source>
        <dbReference type="ARBA" id="ARBA00023136"/>
    </source>
</evidence>
<dbReference type="Pfam" id="PF03821">
    <property type="entry name" value="Mtp"/>
    <property type="match status" value="1"/>
</dbReference>
<dbReference type="EMBL" id="GEDC01017344">
    <property type="protein sequence ID" value="JAS19954.1"/>
    <property type="molecule type" value="Transcribed_RNA"/>
</dbReference>
<comment type="similarity">
    <text evidence="2">Belongs to the LAPTM4/LAPTM5 transporter family.</text>
</comment>
<keyword evidence="8" id="KW-0732">Signal</keyword>
<reference evidence="9" key="1">
    <citation type="submission" date="2015-12" db="EMBL/GenBank/DDBJ databases">
        <title>De novo transcriptome assembly of four potential Pierce s Disease insect vectors from Arizona vineyards.</title>
        <authorList>
            <person name="Tassone E.E."/>
        </authorList>
    </citation>
    <scope>NUCLEOTIDE SEQUENCE</scope>
</reference>
<organism evidence="9">
    <name type="scientific">Clastoptera arizonana</name>
    <name type="common">Arizona spittle bug</name>
    <dbReference type="NCBI Taxonomy" id="38151"/>
    <lineage>
        <taxon>Eukaryota</taxon>
        <taxon>Metazoa</taxon>
        <taxon>Ecdysozoa</taxon>
        <taxon>Arthropoda</taxon>
        <taxon>Hexapoda</taxon>
        <taxon>Insecta</taxon>
        <taxon>Pterygota</taxon>
        <taxon>Neoptera</taxon>
        <taxon>Paraneoptera</taxon>
        <taxon>Hemiptera</taxon>
        <taxon>Auchenorrhyncha</taxon>
        <taxon>Cercopoidea</taxon>
        <taxon>Clastopteridae</taxon>
        <taxon>Clastoptera</taxon>
    </lineage>
</organism>
<comment type="subcellular location">
    <subcellularLocation>
        <location evidence="1">Endomembrane system</location>
        <topology evidence="1">Multi-pass membrane protein</topology>
    </subcellularLocation>
</comment>
<dbReference type="AlphaFoldDB" id="A0A1B6D2N8"/>
<proteinExistence type="inferred from homology"/>
<keyword evidence="6 7" id="KW-0472">Membrane</keyword>
<evidence type="ECO:0000256" key="4">
    <source>
        <dbReference type="ARBA" id="ARBA00022692"/>
    </source>
</evidence>
<evidence type="ECO:0000256" key="3">
    <source>
        <dbReference type="ARBA" id="ARBA00022448"/>
    </source>
</evidence>
<dbReference type="GO" id="GO:0005765">
    <property type="term" value="C:lysosomal membrane"/>
    <property type="evidence" value="ECO:0007669"/>
    <property type="project" value="TreeGrafter"/>
</dbReference>
<keyword evidence="4 7" id="KW-0812">Transmembrane</keyword>
<accession>A0A1B6D2N8</accession>
<feature type="chain" id="PRO_5008580877" description="Lysosomal-associated transmembrane protein 4A" evidence="8">
    <location>
        <begin position="23"/>
        <end position="245"/>
    </location>
</feature>
<keyword evidence="5 7" id="KW-1133">Transmembrane helix</keyword>
<dbReference type="GO" id="GO:0012505">
    <property type="term" value="C:endomembrane system"/>
    <property type="evidence" value="ECO:0007669"/>
    <property type="project" value="UniProtKB-SubCell"/>
</dbReference>
<sequence>MLHVLTLSVIAVLLSHPQLMDSSQQHFKTSPTPLNDVDFESSSDIQLSLGQDSDNSFAFKSPHSFHLNSFNSRSFDYEDLNICVLITFCTFIITLLMVFGAIKGKPSYLMPFFCLQVFDFCISSFTAIGYLCILPDMHRMVAKNPQLPFQNELLQLNPQCLSLLIFLVFVLAMLVKAYMIGVIWSCYKYLTLRQVCSQRTIHYIDSDVQVLLPDYDSVVKKFPQPPPSYTYAMTGQQQDGSVPQV</sequence>